<accession>A0A2K3KHR7</accession>
<dbReference type="EMBL" id="ASHM01096757">
    <property type="protein sequence ID" value="PNX65799.1"/>
    <property type="molecule type" value="Genomic_DNA"/>
</dbReference>
<organism evidence="3 4">
    <name type="scientific">Trifolium pratense</name>
    <name type="common">Red clover</name>
    <dbReference type="NCBI Taxonomy" id="57577"/>
    <lineage>
        <taxon>Eukaryota</taxon>
        <taxon>Viridiplantae</taxon>
        <taxon>Streptophyta</taxon>
        <taxon>Embryophyta</taxon>
        <taxon>Tracheophyta</taxon>
        <taxon>Spermatophyta</taxon>
        <taxon>Magnoliopsida</taxon>
        <taxon>eudicotyledons</taxon>
        <taxon>Gunneridae</taxon>
        <taxon>Pentapetalae</taxon>
        <taxon>rosids</taxon>
        <taxon>fabids</taxon>
        <taxon>Fabales</taxon>
        <taxon>Fabaceae</taxon>
        <taxon>Papilionoideae</taxon>
        <taxon>50 kb inversion clade</taxon>
        <taxon>NPAAA clade</taxon>
        <taxon>Hologalegina</taxon>
        <taxon>IRL clade</taxon>
        <taxon>Trifolieae</taxon>
        <taxon>Trifolium</taxon>
    </lineage>
</organism>
<dbReference type="STRING" id="57577.A0A2K3KHR7"/>
<dbReference type="InterPro" id="IPR057670">
    <property type="entry name" value="SH3_retrovirus"/>
</dbReference>
<comment type="caution">
    <text evidence="3">The sequence shown here is derived from an EMBL/GenBank/DDBJ whole genome shotgun (WGS) entry which is preliminary data.</text>
</comment>
<feature type="region of interest" description="Disordered" evidence="1">
    <location>
        <begin position="169"/>
        <end position="231"/>
    </location>
</feature>
<dbReference type="Gene3D" id="3.30.420.10">
    <property type="entry name" value="Ribonuclease H-like superfamily/Ribonuclease H"/>
    <property type="match status" value="1"/>
</dbReference>
<dbReference type="PROSITE" id="PS50994">
    <property type="entry name" value="INTEGRASE"/>
    <property type="match status" value="1"/>
</dbReference>
<dbReference type="GO" id="GO:0003676">
    <property type="term" value="F:nucleic acid binding"/>
    <property type="evidence" value="ECO:0007669"/>
    <property type="project" value="InterPro"/>
</dbReference>
<name>A0A2K3KHR7_TRIPR</name>
<protein>
    <submittedName>
        <fullName evidence="3">Cysteine-rich receptor-like protein kinase 25-like protein</fullName>
    </submittedName>
</protein>
<keyword evidence="3" id="KW-0808">Transferase</keyword>
<reference evidence="3 4" key="1">
    <citation type="journal article" date="2014" name="Am. J. Bot.">
        <title>Genome assembly and annotation for red clover (Trifolium pratense; Fabaceae).</title>
        <authorList>
            <person name="Istvanek J."/>
            <person name="Jaros M."/>
            <person name="Krenek A."/>
            <person name="Repkova J."/>
        </authorList>
    </citation>
    <scope>NUCLEOTIDE SEQUENCE [LARGE SCALE GENOMIC DNA]</scope>
    <source>
        <strain evidence="4">cv. Tatra</strain>
        <tissue evidence="3">Young leaves</tissue>
    </source>
</reference>
<dbReference type="SUPFAM" id="SSF53098">
    <property type="entry name" value="Ribonuclease H-like"/>
    <property type="match status" value="1"/>
</dbReference>
<dbReference type="PANTHER" id="PTHR42648:SF18">
    <property type="entry name" value="RETROTRANSPOSON, UNCLASSIFIED-LIKE PROTEIN"/>
    <property type="match status" value="1"/>
</dbReference>
<dbReference type="InterPro" id="IPR039537">
    <property type="entry name" value="Retrotran_Ty1/copia-like"/>
</dbReference>
<feature type="non-terminal residue" evidence="3">
    <location>
        <position position="1"/>
    </location>
</feature>
<dbReference type="InterPro" id="IPR012337">
    <property type="entry name" value="RNaseH-like_sf"/>
</dbReference>
<keyword evidence="3" id="KW-0675">Receptor</keyword>
<feature type="non-terminal residue" evidence="3">
    <location>
        <position position="231"/>
    </location>
</feature>
<dbReference type="GO" id="GO:0015074">
    <property type="term" value="P:DNA integration"/>
    <property type="evidence" value="ECO:0007669"/>
    <property type="project" value="InterPro"/>
</dbReference>
<dbReference type="Proteomes" id="UP000236291">
    <property type="component" value="Unassembled WGS sequence"/>
</dbReference>
<evidence type="ECO:0000313" key="4">
    <source>
        <dbReference type="Proteomes" id="UP000236291"/>
    </source>
</evidence>
<dbReference type="InterPro" id="IPR036397">
    <property type="entry name" value="RNaseH_sf"/>
</dbReference>
<dbReference type="InterPro" id="IPR001584">
    <property type="entry name" value="Integrase_cat-core"/>
</dbReference>
<sequence length="231" mass="26409">SEYGIKRQLTAAYTPQQNGVSERKNRTLMNVVRSMLNGRNVPKRFWPEAVVWATYVINRSPTLSVKNMTPEQAWRGTKPSVSFFKVFGCIGYVHVPDVKRKKLDAKGIKCVLLGVSEESKAYKLYDPIQKKIIISRDVVFDENQGWNWEDKNKSKITEDYESIDLEVTEPMVGEDEPTSSVNNGNHADEENDHEDHDDNSSTEGEETSLPPRTRKPPGWTRDYVTDLNSQE</sequence>
<feature type="domain" description="Integrase catalytic" evidence="2">
    <location>
        <begin position="1"/>
        <end position="78"/>
    </location>
</feature>
<gene>
    <name evidence="3" type="ORF">L195_g054722</name>
</gene>
<dbReference type="Pfam" id="PF25597">
    <property type="entry name" value="SH3_retrovirus"/>
    <property type="match status" value="1"/>
</dbReference>
<evidence type="ECO:0000259" key="2">
    <source>
        <dbReference type="PROSITE" id="PS50994"/>
    </source>
</evidence>
<evidence type="ECO:0000256" key="1">
    <source>
        <dbReference type="SAM" id="MobiDB-lite"/>
    </source>
</evidence>
<dbReference type="PANTHER" id="PTHR42648">
    <property type="entry name" value="TRANSPOSASE, PUTATIVE-RELATED"/>
    <property type="match status" value="1"/>
</dbReference>
<proteinExistence type="predicted"/>
<dbReference type="GO" id="GO:0016301">
    <property type="term" value="F:kinase activity"/>
    <property type="evidence" value="ECO:0007669"/>
    <property type="project" value="UniProtKB-KW"/>
</dbReference>
<reference evidence="3 4" key="2">
    <citation type="journal article" date="2017" name="Front. Plant Sci.">
        <title>Gene Classification and Mining of Molecular Markers Useful in Red Clover (Trifolium pratense) Breeding.</title>
        <authorList>
            <person name="Istvanek J."/>
            <person name="Dluhosova J."/>
            <person name="Dluhos P."/>
            <person name="Patkova L."/>
            <person name="Nedelnik J."/>
            <person name="Repkova J."/>
        </authorList>
    </citation>
    <scope>NUCLEOTIDE SEQUENCE [LARGE SCALE GENOMIC DNA]</scope>
    <source>
        <strain evidence="4">cv. Tatra</strain>
        <tissue evidence="3">Young leaves</tissue>
    </source>
</reference>
<keyword evidence="3" id="KW-0418">Kinase</keyword>
<dbReference type="AlphaFoldDB" id="A0A2K3KHR7"/>
<evidence type="ECO:0000313" key="3">
    <source>
        <dbReference type="EMBL" id="PNX65799.1"/>
    </source>
</evidence>